<evidence type="ECO:0000313" key="3">
    <source>
        <dbReference type="Proteomes" id="UP000475862"/>
    </source>
</evidence>
<feature type="transmembrane region" description="Helical" evidence="1">
    <location>
        <begin position="88"/>
        <end position="108"/>
    </location>
</feature>
<dbReference type="AlphaFoldDB" id="A0A6G0T4D5"/>
<comment type="caution">
    <text evidence="2">The sequence shown here is derived from an EMBL/GenBank/DDBJ whole genome shotgun (WGS) entry which is preliminary data.</text>
</comment>
<gene>
    <name evidence="2" type="ORF">AGLY_014821</name>
</gene>
<keyword evidence="1" id="KW-0472">Membrane</keyword>
<keyword evidence="1" id="KW-0812">Transmembrane</keyword>
<reference evidence="2 3" key="1">
    <citation type="submission" date="2019-08" db="EMBL/GenBank/DDBJ databases">
        <title>The genome of the soybean aphid Biotype 1, its phylome, world population structure and adaptation to the North American continent.</title>
        <authorList>
            <person name="Giordano R."/>
            <person name="Donthu R.K."/>
            <person name="Hernandez A.G."/>
            <person name="Wright C.L."/>
            <person name="Zimin A.V."/>
        </authorList>
    </citation>
    <scope>NUCLEOTIDE SEQUENCE [LARGE SCALE GENOMIC DNA]</scope>
    <source>
        <tissue evidence="2">Whole aphids</tissue>
    </source>
</reference>
<proteinExistence type="predicted"/>
<dbReference type="EMBL" id="VYZN01000065">
    <property type="protein sequence ID" value="KAE9524771.1"/>
    <property type="molecule type" value="Genomic_DNA"/>
</dbReference>
<keyword evidence="3" id="KW-1185">Reference proteome</keyword>
<keyword evidence="1" id="KW-1133">Transmembrane helix</keyword>
<evidence type="ECO:0000313" key="2">
    <source>
        <dbReference type="EMBL" id="KAE9524771.1"/>
    </source>
</evidence>
<feature type="transmembrane region" description="Helical" evidence="1">
    <location>
        <begin position="12"/>
        <end position="33"/>
    </location>
</feature>
<evidence type="ECO:0000256" key="1">
    <source>
        <dbReference type="SAM" id="Phobius"/>
    </source>
</evidence>
<accession>A0A6G0T4D5</accession>
<name>A0A6G0T4D5_APHGL</name>
<protein>
    <submittedName>
        <fullName evidence="2">Uncharacterized protein</fullName>
    </submittedName>
</protein>
<organism evidence="2 3">
    <name type="scientific">Aphis glycines</name>
    <name type="common">Soybean aphid</name>
    <dbReference type="NCBI Taxonomy" id="307491"/>
    <lineage>
        <taxon>Eukaryota</taxon>
        <taxon>Metazoa</taxon>
        <taxon>Ecdysozoa</taxon>
        <taxon>Arthropoda</taxon>
        <taxon>Hexapoda</taxon>
        <taxon>Insecta</taxon>
        <taxon>Pterygota</taxon>
        <taxon>Neoptera</taxon>
        <taxon>Paraneoptera</taxon>
        <taxon>Hemiptera</taxon>
        <taxon>Sternorrhyncha</taxon>
        <taxon>Aphidomorpha</taxon>
        <taxon>Aphidoidea</taxon>
        <taxon>Aphididae</taxon>
        <taxon>Aphidini</taxon>
        <taxon>Aphis</taxon>
        <taxon>Aphis</taxon>
    </lineage>
</organism>
<sequence length="190" mass="22644">MTKPLGTHNNEYLSGFVFTSSLIFLARVFHTWFNPNAHCFDRQRTSPTLPLVVRYHYECLSVPYNGLKSQTRSISIFYPQTFLNPDKVVLIVPTCSELYFCFTYFLVLRIIQSEVYKYHIDEITNNSTSDMLAVMRRMHKQFRSSSLRKVTKLNTINRYFHRGLKNNDNFIVINKDRNFFLTYMYRLTLM</sequence>
<dbReference type="Proteomes" id="UP000475862">
    <property type="component" value="Unassembled WGS sequence"/>
</dbReference>